<sequence length="150" mass="16887">MKGKIISSIVLGAGVMMSISFYGCFALKGEERDIEIESFLPPIFLYNSEGLRDPFIPLVAKEKIVEKAEKTEQKVEKPKPKKITTDSGYRLIGLVWDKKGVFALIEGKDGKWIVKKGDQIGKFQVLKVEAKKGEVTLIGEEKIVKLRMRE</sequence>
<comment type="caution">
    <text evidence="2">The sequence shown here is derived from an EMBL/GenBank/DDBJ whole genome shotgun (WGS) entry which is preliminary data.</text>
</comment>
<evidence type="ECO:0000313" key="2">
    <source>
        <dbReference type="EMBL" id="TET93046.1"/>
    </source>
</evidence>
<protein>
    <submittedName>
        <fullName evidence="2">Uncharacterized protein</fullName>
    </submittedName>
</protein>
<feature type="transmembrane region" description="Helical" evidence="1">
    <location>
        <begin position="6"/>
        <end position="27"/>
    </location>
</feature>
<dbReference type="Proteomes" id="UP000316925">
    <property type="component" value="Unassembled WGS sequence"/>
</dbReference>
<reference evidence="2 3" key="1">
    <citation type="submission" date="2019-03" db="EMBL/GenBank/DDBJ databases">
        <title>Metabolic potential of uncultured bacteria and archaea associated with petroleum seepage in deep-sea sediments.</title>
        <authorList>
            <person name="Dong X."/>
            <person name="Hubert C."/>
        </authorList>
    </citation>
    <scope>NUCLEOTIDE SEQUENCE [LARGE SCALE GENOMIC DNA]</scope>
    <source>
        <strain evidence="2">E29_bin28</strain>
    </source>
</reference>
<name>A0A523YNH1_UNCAE</name>
<dbReference type="EMBL" id="SOIJ01000151">
    <property type="protein sequence ID" value="TET93046.1"/>
    <property type="molecule type" value="Genomic_DNA"/>
</dbReference>
<evidence type="ECO:0000256" key="1">
    <source>
        <dbReference type="SAM" id="Phobius"/>
    </source>
</evidence>
<keyword evidence="1" id="KW-1133">Transmembrane helix</keyword>
<keyword evidence="1" id="KW-0812">Transmembrane</keyword>
<proteinExistence type="predicted"/>
<gene>
    <name evidence="2" type="ORF">E3J33_02685</name>
</gene>
<organism evidence="2 3">
    <name type="scientific">Aerophobetes bacterium</name>
    <dbReference type="NCBI Taxonomy" id="2030807"/>
    <lineage>
        <taxon>Bacteria</taxon>
        <taxon>Candidatus Aerophobota</taxon>
    </lineage>
</organism>
<evidence type="ECO:0000313" key="3">
    <source>
        <dbReference type="Proteomes" id="UP000316925"/>
    </source>
</evidence>
<accession>A0A523YNH1</accession>
<dbReference type="AlphaFoldDB" id="A0A523YNH1"/>
<dbReference type="PROSITE" id="PS51257">
    <property type="entry name" value="PROKAR_LIPOPROTEIN"/>
    <property type="match status" value="1"/>
</dbReference>
<keyword evidence="1" id="KW-0472">Membrane</keyword>